<evidence type="ECO:0000256" key="3">
    <source>
        <dbReference type="ARBA" id="ARBA00023163"/>
    </source>
</evidence>
<organism evidence="5 6">
    <name type="scientific">Oryzisolibacter propanilivorax</name>
    <dbReference type="NCBI Taxonomy" id="1527607"/>
    <lineage>
        <taxon>Bacteria</taxon>
        <taxon>Pseudomonadati</taxon>
        <taxon>Pseudomonadota</taxon>
        <taxon>Betaproteobacteria</taxon>
        <taxon>Burkholderiales</taxon>
        <taxon>Comamonadaceae</taxon>
        <taxon>Oryzisolibacter</taxon>
    </lineage>
</organism>
<dbReference type="GO" id="GO:0043200">
    <property type="term" value="P:response to amino acid"/>
    <property type="evidence" value="ECO:0007669"/>
    <property type="project" value="TreeGrafter"/>
</dbReference>
<keyword evidence="6" id="KW-1185">Reference proteome</keyword>
<dbReference type="GO" id="GO:0005829">
    <property type="term" value="C:cytosol"/>
    <property type="evidence" value="ECO:0007669"/>
    <property type="project" value="TreeGrafter"/>
</dbReference>
<dbReference type="Pfam" id="PF01037">
    <property type="entry name" value="AsnC_trans_reg"/>
    <property type="match status" value="1"/>
</dbReference>
<dbReference type="InterPro" id="IPR036388">
    <property type="entry name" value="WH-like_DNA-bd_sf"/>
</dbReference>
<dbReference type="InterPro" id="IPR036390">
    <property type="entry name" value="WH_DNA-bd_sf"/>
</dbReference>
<feature type="domain" description="HTH asnC-type" evidence="4">
    <location>
        <begin position="14"/>
        <end position="81"/>
    </location>
</feature>
<gene>
    <name evidence="5" type="ORF">SAMN05428957_10436</name>
</gene>
<dbReference type="InterPro" id="IPR019885">
    <property type="entry name" value="Tscrpt_reg_HTH_AsnC-type_CS"/>
</dbReference>
<name>A0A1G9S158_9BURK</name>
<dbReference type="InterPro" id="IPR011008">
    <property type="entry name" value="Dimeric_a/b-barrel"/>
</dbReference>
<dbReference type="Proteomes" id="UP000198552">
    <property type="component" value="Unassembled WGS sequence"/>
</dbReference>
<evidence type="ECO:0000256" key="2">
    <source>
        <dbReference type="ARBA" id="ARBA00023125"/>
    </source>
</evidence>
<dbReference type="InterPro" id="IPR011991">
    <property type="entry name" value="ArsR-like_HTH"/>
</dbReference>
<dbReference type="EMBL" id="FNHP01000004">
    <property type="protein sequence ID" value="SDM29154.1"/>
    <property type="molecule type" value="Genomic_DNA"/>
</dbReference>
<dbReference type="InterPro" id="IPR019887">
    <property type="entry name" value="Tscrpt_reg_AsnC/Lrp_C"/>
</dbReference>
<dbReference type="STRING" id="1527607.SAMN05428957_10436"/>
<dbReference type="InterPro" id="IPR000485">
    <property type="entry name" value="AsnC-type_HTH_dom"/>
</dbReference>
<sequence>MFNNIRFMEFSIDLDGVDLRLLDQLQRDASISNQALARQLGVSSATCLRRVRRLHDSGLIERQVAIVQPERLAQALGHGLTAIAEVSLDHQDAAQLQAFEARAVADAAVQQCWRVSPGPDFVLIARVPDMPTWLALTQRLFTQDANVRNVRTFFATKRAKFETNLPLALD</sequence>
<protein>
    <submittedName>
        <fullName evidence="5">DNA-binding transcriptional regulator, Lrp family</fullName>
    </submittedName>
</protein>
<dbReference type="PRINTS" id="PR00033">
    <property type="entry name" value="HTHASNC"/>
</dbReference>
<dbReference type="CDD" id="cd00090">
    <property type="entry name" value="HTH_ARSR"/>
    <property type="match status" value="1"/>
</dbReference>
<evidence type="ECO:0000256" key="1">
    <source>
        <dbReference type="ARBA" id="ARBA00023015"/>
    </source>
</evidence>
<dbReference type="PANTHER" id="PTHR30154">
    <property type="entry name" value="LEUCINE-RESPONSIVE REGULATORY PROTEIN"/>
    <property type="match status" value="1"/>
</dbReference>
<dbReference type="InterPro" id="IPR019888">
    <property type="entry name" value="Tscrpt_reg_AsnC-like"/>
</dbReference>
<dbReference type="Gene3D" id="3.30.70.920">
    <property type="match status" value="1"/>
</dbReference>
<dbReference type="AlphaFoldDB" id="A0A1G9S158"/>
<dbReference type="PROSITE" id="PS50956">
    <property type="entry name" value="HTH_ASNC_2"/>
    <property type="match status" value="1"/>
</dbReference>
<dbReference type="Gene3D" id="1.10.10.10">
    <property type="entry name" value="Winged helix-like DNA-binding domain superfamily/Winged helix DNA-binding domain"/>
    <property type="match status" value="1"/>
</dbReference>
<keyword evidence="2 5" id="KW-0238">DNA-binding</keyword>
<evidence type="ECO:0000259" key="4">
    <source>
        <dbReference type="PROSITE" id="PS50956"/>
    </source>
</evidence>
<accession>A0A1G9S158</accession>
<evidence type="ECO:0000313" key="5">
    <source>
        <dbReference type="EMBL" id="SDM29154.1"/>
    </source>
</evidence>
<keyword evidence="1" id="KW-0805">Transcription regulation</keyword>
<reference evidence="6" key="1">
    <citation type="submission" date="2016-10" db="EMBL/GenBank/DDBJ databases">
        <authorList>
            <person name="Varghese N."/>
            <person name="Submissions S."/>
        </authorList>
    </citation>
    <scope>NUCLEOTIDE SEQUENCE [LARGE SCALE GENOMIC DNA]</scope>
    <source>
        <strain evidence="6">EPL6</strain>
    </source>
</reference>
<dbReference type="PROSITE" id="PS00519">
    <property type="entry name" value="HTH_ASNC_1"/>
    <property type="match status" value="1"/>
</dbReference>
<keyword evidence="3" id="KW-0804">Transcription</keyword>
<dbReference type="GO" id="GO:0006355">
    <property type="term" value="P:regulation of DNA-templated transcription"/>
    <property type="evidence" value="ECO:0007669"/>
    <property type="project" value="UniProtKB-ARBA"/>
</dbReference>
<proteinExistence type="predicted"/>
<dbReference type="SUPFAM" id="SSF54909">
    <property type="entry name" value="Dimeric alpha+beta barrel"/>
    <property type="match status" value="1"/>
</dbReference>
<dbReference type="Pfam" id="PF13412">
    <property type="entry name" value="HTH_24"/>
    <property type="match status" value="1"/>
</dbReference>
<dbReference type="SMART" id="SM00344">
    <property type="entry name" value="HTH_ASNC"/>
    <property type="match status" value="1"/>
</dbReference>
<dbReference type="GO" id="GO:0043565">
    <property type="term" value="F:sequence-specific DNA binding"/>
    <property type="evidence" value="ECO:0007669"/>
    <property type="project" value="InterPro"/>
</dbReference>
<evidence type="ECO:0000313" key="6">
    <source>
        <dbReference type="Proteomes" id="UP000198552"/>
    </source>
</evidence>
<dbReference type="SUPFAM" id="SSF46785">
    <property type="entry name" value="Winged helix' DNA-binding domain"/>
    <property type="match status" value="1"/>
</dbReference>
<dbReference type="PANTHER" id="PTHR30154:SF34">
    <property type="entry name" value="TRANSCRIPTIONAL REGULATOR AZLB"/>
    <property type="match status" value="1"/>
</dbReference>